<evidence type="ECO:0000259" key="2">
    <source>
        <dbReference type="Pfam" id="PF02481"/>
    </source>
</evidence>
<reference evidence="4 5" key="1">
    <citation type="submission" date="2023-01" db="EMBL/GenBank/DDBJ databases">
        <title>Novel species of the genus Asticcacaulis isolated from rivers.</title>
        <authorList>
            <person name="Lu H."/>
        </authorList>
    </citation>
    <scope>NUCLEOTIDE SEQUENCE [LARGE SCALE GENOMIC DNA]</scope>
    <source>
        <strain evidence="4 5">LKC15W</strain>
    </source>
</reference>
<proteinExistence type="inferred from homology"/>
<feature type="domain" description="Smf/DprA SLOG" evidence="2">
    <location>
        <begin position="85"/>
        <end position="288"/>
    </location>
</feature>
<dbReference type="Gene3D" id="1.10.10.10">
    <property type="entry name" value="Winged helix-like DNA-binding domain superfamily/Winged helix DNA-binding domain"/>
    <property type="match status" value="1"/>
</dbReference>
<dbReference type="PANTHER" id="PTHR43022">
    <property type="entry name" value="PROTEIN SMF"/>
    <property type="match status" value="1"/>
</dbReference>
<dbReference type="SUPFAM" id="SSF102405">
    <property type="entry name" value="MCP/YpsA-like"/>
    <property type="match status" value="1"/>
</dbReference>
<dbReference type="Pfam" id="PF21102">
    <property type="entry name" value="DprA_N"/>
    <property type="match status" value="1"/>
</dbReference>
<dbReference type="NCBIfam" id="TIGR00732">
    <property type="entry name" value="dprA"/>
    <property type="match status" value="1"/>
</dbReference>
<feature type="domain" description="DprA winged helix" evidence="3">
    <location>
        <begin position="329"/>
        <end position="380"/>
    </location>
</feature>
<comment type="similarity">
    <text evidence="1">Belongs to the DprA/Smf family.</text>
</comment>
<dbReference type="InterPro" id="IPR036388">
    <property type="entry name" value="WH-like_DNA-bd_sf"/>
</dbReference>
<name>A0ABT5HGV0_9CAUL</name>
<dbReference type="Pfam" id="PF02481">
    <property type="entry name" value="DNA_processg_A"/>
    <property type="match status" value="1"/>
</dbReference>
<dbReference type="Pfam" id="PF17782">
    <property type="entry name" value="WHD_DprA"/>
    <property type="match status" value="1"/>
</dbReference>
<comment type="caution">
    <text evidence="4">The sequence shown here is derived from an EMBL/GenBank/DDBJ whole genome shotgun (WGS) entry which is preliminary data.</text>
</comment>
<evidence type="ECO:0000256" key="1">
    <source>
        <dbReference type="ARBA" id="ARBA00006525"/>
    </source>
</evidence>
<keyword evidence="5" id="KW-1185">Reference proteome</keyword>
<dbReference type="Proteomes" id="UP001218579">
    <property type="component" value="Unassembled WGS sequence"/>
</dbReference>
<dbReference type="InterPro" id="IPR003488">
    <property type="entry name" value="DprA"/>
</dbReference>
<dbReference type="Gene3D" id="3.40.50.450">
    <property type="match status" value="1"/>
</dbReference>
<accession>A0ABT5HGV0</accession>
<dbReference type="PANTHER" id="PTHR43022:SF1">
    <property type="entry name" value="PROTEIN SMF"/>
    <property type="match status" value="1"/>
</dbReference>
<dbReference type="InterPro" id="IPR041614">
    <property type="entry name" value="DprA_WH"/>
</dbReference>
<protein>
    <submittedName>
        <fullName evidence="4">DNA-processing protein DprA</fullName>
    </submittedName>
</protein>
<evidence type="ECO:0000313" key="4">
    <source>
        <dbReference type="EMBL" id="MDC7675481.1"/>
    </source>
</evidence>
<gene>
    <name evidence="4" type="primary">dprA</name>
    <name evidence="4" type="ORF">PQU98_05035</name>
</gene>
<organism evidence="4 5">
    <name type="scientific">Asticcacaulis machinosus</name>
    <dbReference type="NCBI Taxonomy" id="2984211"/>
    <lineage>
        <taxon>Bacteria</taxon>
        <taxon>Pseudomonadati</taxon>
        <taxon>Pseudomonadota</taxon>
        <taxon>Alphaproteobacteria</taxon>
        <taxon>Caulobacterales</taxon>
        <taxon>Caulobacteraceae</taxon>
        <taxon>Asticcacaulis</taxon>
    </lineage>
</organism>
<evidence type="ECO:0000313" key="5">
    <source>
        <dbReference type="Proteomes" id="UP001218579"/>
    </source>
</evidence>
<dbReference type="RefSeq" id="WP_272743790.1">
    <property type="nucleotide sequence ID" value="NZ_JAQQKV010000001.1"/>
</dbReference>
<evidence type="ECO:0000259" key="3">
    <source>
        <dbReference type="Pfam" id="PF17782"/>
    </source>
</evidence>
<dbReference type="EMBL" id="JAQQKV010000001">
    <property type="protein sequence ID" value="MDC7675481.1"/>
    <property type="molecule type" value="Genomic_DNA"/>
</dbReference>
<dbReference type="InterPro" id="IPR057666">
    <property type="entry name" value="DrpA_SLOG"/>
</dbReference>
<sequence length="386" mass="41027">MSLFDAPPFPPVKSEEERVARLRLARTNRIGPINFQQLITRFGSAIRALEALPTLAQRAGGSTTPAPMAMIEAEINNSRAAGARLVTLGDADYPKLLSHIAAAPPVLWLLGEHAPPPKAVAIVGARNASAAGMKMAHTLAADLGEAGYTIVSGLARGIDTHAHQGSLKTGTAAVLGGGIDDVYPPQNQDLYTALKSYGVLISESPAGYKAHARDFPRRNRVISGLTLGTIVVEAELRSGSLITARLAGEQNRDVFAVPGSPLDPRARGSNDLLRQGAHLCETAEDVIRILETQMGLNDGARAGFDDHRPHYLTSALFDDIAPEAIDDRIDDLRTQILNLISHTPSHRDEVLRLAGASMTLGFAALSELEIAGLIAPQPGGYYTLRS</sequence>